<protein>
    <submittedName>
        <fullName evidence="5">MarR family transcriptional regulator</fullName>
    </submittedName>
</protein>
<dbReference type="RefSeq" id="WP_076111100.1">
    <property type="nucleotide sequence ID" value="NZ_MPTB01000016.1"/>
</dbReference>
<reference evidence="5 6" key="1">
    <citation type="submission" date="2016-10" db="EMBL/GenBank/DDBJ databases">
        <title>Paenibacillus species isolates.</title>
        <authorList>
            <person name="Beno S.M."/>
        </authorList>
    </citation>
    <scope>NUCLEOTIDE SEQUENCE [LARGE SCALE GENOMIC DNA]</scope>
    <source>
        <strain evidence="5 6">FSL H7-0744</strain>
    </source>
</reference>
<dbReference type="SMART" id="SM00347">
    <property type="entry name" value="HTH_MARR"/>
    <property type="match status" value="1"/>
</dbReference>
<keyword evidence="1" id="KW-0805">Transcription regulation</keyword>
<name>A0ABX3HC89_PAEBO</name>
<dbReference type="InterPro" id="IPR023187">
    <property type="entry name" value="Tscrpt_reg_MarR-type_CS"/>
</dbReference>
<dbReference type="InterPro" id="IPR000835">
    <property type="entry name" value="HTH_MarR-typ"/>
</dbReference>
<evidence type="ECO:0000259" key="4">
    <source>
        <dbReference type="PROSITE" id="PS50995"/>
    </source>
</evidence>
<evidence type="ECO:0000256" key="2">
    <source>
        <dbReference type="ARBA" id="ARBA00023125"/>
    </source>
</evidence>
<dbReference type="PANTHER" id="PTHR42756">
    <property type="entry name" value="TRANSCRIPTIONAL REGULATOR, MARR"/>
    <property type="match status" value="1"/>
</dbReference>
<dbReference type="InterPro" id="IPR036390">
    <property type="entry name" value="WH_DNA-bd_sf"/>
</dbReference>
<dbReference type="EMBL" id="MPTB01000016">
    <property type="protein sequence ID" value="OMD47275.1"/>
    <property type="molecule type" value="Genomic_DNA"/>
</dbReference>
<dbReference type="PROSITE" id="PS50995">
    <property type="entry name" value="HTH_MARR_2"/>
    <property type="match status" value="1"/>
</dbReference>
<evidence type="ECO:0000313" key="6">
    <source>
        <dbReference type="Proteomes" id="UP000187412"/>
    </source>
</evidence>
<feature type="domain" description="HTH marR-type" evidence="4">
    <location>
        <begin position="1"/>
        <end position="121"/>
    </location>
</feature>
<proteinExistence type="predicted"/>
<dbReference type="Proteomes" id="UP000187412">
    <property type="component" value="Unassembled WGS sequence"/>
</dbReference>
<dbReference type="PANTHER" id="PTHR42756:SF1">
    <property type="entry name" value="TRANSCRIPTIONAL REPRESSOR OF EMRAB OPERON"/>
    <property type="match status" value="1"/>
</dbReference>
<keyword evidence="2" id="KW-0238">DNA-binding</keyword>
<gene>
    <name evidence="5" type="ORF">BSK56_13920</name>
</gene>
<dbReference type="PRINTS" id="PR00598">
    <property type="entry name" value="HTHMARR"/>
</dbReference>
<dbReference type="SUPFAM" id="SSF46785">
    <property type="entry name" value="Winged helix' DNA-binding domain"/>
    <property type="match status" value="1"/>
</dbReference>
<evidence type="ECO:0000256" key="1">
    <source>
        <dbReference type="ARBA" id="ARBA00023015"/>
    </source>
</evidence>
<keyword evidence="6" id="KW-1185">Reference proteome</keyword>
<dbReference type="PROSITE" id="PS01117">
    <property type="entry name" value="HTH_MARR_1"/>
    <property type="match status" value="1"/>
</dbReference>
<keyword evidence="3" id="KW-0804">Transcription</keyword>
<dbReference type="Pfam" id="PF01047">
    <property type="entry name" value="MarR"/>
    <property type="match status" value="1"/>
</dbReference>
<evidence type="ECO:0000256" key="3">
    <source>
        <dbReference type="ARBA" id="ARBA00023163"/>
    </source>
</evidence>
<dbReference type="InterPro" id="IPR036388">
    <property type="entry name" value="WH-like_DNA-bd_sf"/>
</dbReference>
<dbReference type="Gene3D" id="1.10.10.10">
    <property type="entry name" value="Winged helix-like DNA-binding domain superfamily/Winged helix DNA-binding domain"/>
    <property type="match status" value="1"/>
</dbReference>
<evidence type="ECO:0000313" key="5">
    <source>
        <dbReference type="EMBL" id="OMD47275.1"/>
    </source>
</evidence>
<organism evidence="5 6">
    <name type="scientific">Paenibacillus borealis</name>
    <dbReference type="NCBI Taxonomy" id="160799"/>
    <lineage>
        <taxon>Bacteria</taxon>
        <taxon>Bacillati</taxon>
        <taxon>Bacillota</taxon>
        <taxon>Bacilli</taxon>
        <taxon>Bacillales</taxon>
        <taxon>Paenibacillaceae</taxon>
        <taxon>Paenibacillus</taxon>
    </lineage>
</organism>
<accession>A0ABX3HC89</accession>
<sequence>MLTLVASYTKLLDNNLTAPQYFILQTLAKHDKQTSSYFANVLGVTLSAITNLSSKLVQKGYIERVVSETDRRQVHLKITDQGREVEQRMLERYKQLTDGLWSEFSGTELDLLIHSYQKMIDHLELNMNITNTKSQEE</sequence>
<comment type="caution">
    <text evidence="5">The sequence shown here is derived from an EMBL/GenBank/DDBJ whole genome shotgun (WGS) entry which is preliminary data.</text>
</comment>